<keyword evidence="2 10" id="KW-0812">Transmembrane</keyword>
<name>A0A0L0HKY4_SPIPD</name>
<feature type="compositionally biased region" description="Polar residues" evidence="9">
    <location>
        <begin position="523"/>
        <end position="533"/>
    </location>
</feature>
<dbReference type="GO" id="GO:0008270">
    <property type="term" value="F:zinc ion binding"/>
    <property type="evidence" value="ECO:0007669"/>
    <property type="project" value="UniProtKB-KW"/>
</dbReference>
<dbReference type="InParanoid" id="A0A0L0HKY4"/>
<dbReference type="PANTHER" id="PTHR47168">
    <property type="entry name" value="RING ZINC FINGER DOMAIN SUPERFAMILY PROTEIN-RELATED"/>
    <property type="match status" value="1"/>
</dbReference>
<evidence type="ECO:0000256" key="3">
    <source>
        <dbReference type="ARBA" id="ARBA00022723"/>
    </source>
</evidence>
<feature type="signal peptide" evidence="11">
    <location>
        <begin position="1"/>
        <end position="20"/>
    </location>
</feature>
<dbReference type="STRING" id="645134.A0A0L0HKY4"/>
<evidence type="ECO:0000256" key="2">
    <source>
        <dbReference type="ARBA" id="ARBA00022692"/>
    </source>
</evidence>
<accession>A0A0L0HKY4</accession>
<reference evidence="13 14" key="1">
    <citation type="submission" date="2009-08" db="EMBL/GenBank/DDBJ databases">
        <title>The Genome Sequence of Spizellomyces punctatus strain DAOM BR117.</title>
        <authorList>
            <consortium name="The Broad Institute Genome Sequencing Platform"/>
            <person name="Russ C."/>
            <person name="Cuomo C."/>
            <person name="Shea T."/>
            <person name="Young S.K."/>
            <person name="Zeng Q."/>
            <person name="Koehrsen M."/>
            <person name="Haas B."/>
            <person name="Borodovsky M."/>
            <person name="Guigo R."/>
            <person name="Alvarado L."/>
            <person name="Berlin A."/>
            <person name="Bochicchio J."/>
            <person name="Borenstein D."/>
            <person name="Chapman S."/>
            <person name="Chen Z."/>
            <person name="Engels R."/>
            <person name="Freedman E."/>
            <person name="Gellesch M."/>
            <person name="Goldberg J."/>
            <person name="Griggs A."/>
            <person name="Gujja S."/>
            <person name="Heiman D."/>
            <person name="Hepburn T."/>
            <person name="Howarth C."/>
            <person name="Jen D."/>
            <person name="Larson L."/>
            <person name="Lewis B."/>
            <person name="Mehta T."/>
            <person name="Park D."/>
            <person name="Pearson M."/>
            <person name="Roberts A."/>
            <person name="Saif S."/>
            <person name="Shenoy N."/>
            <person name="Sisk P."/>
            <person name="Stolte C."/>
            <person name="Sykes S."/>
            <person name="Thomson T."/>
            <person name="Walk T."/>
            <person name="White J."/>
            <person name="Yandava C."/>
            <person name="Burger G."/>
            <person name="Gray M.W."/>
            <person name="Holland P.W.H."/>
            <person name="King N."/>
            <person name="Lang F.B.F."/>
            <person name="Roger A.J."/>
            <person name="Ruiz-Trillo I."/>
            <person name="Lander E."/>
            <person name="Nusbaum C."/>
        </authorList>
    </citation>
    <scope>NUCLEOTIDE SEQUENCE [LARGE SCALE GENOMIC DNA]</scope>
    <source>
        <strain evidence="13 14">DAOM BR117</strain>
    </source>
</reference>
<keyword evidence="14" id="KW-1185">Reference proteome</keyword>
<dbReference type="eggNOG" id="KOG4628">
    <property type="taxonomic scope" value="Eukaryota"/>
</dbReference>
<organism evidence="13 14">
    <name type="scientific">Spizellomyces punctatus (strain DAOM BR117)</name>
    <dbReference type="NCBI Taxonomy" id="645134"/>
    <lineage>
        <taxon>Eukaryota</taxon>
        <taxon>Fungi</taxon>
        <taxon>Fungi incertae sedis</taxon>
        <taxon>Chytridiomycota</taxon>
        <taxon>Chytridiomycota incertae sedis</taxon>
        <taxon>Chytridiomycetes</taxon>
        <taxon>Spizellomycetales</taxon>
        <taxon>Spizellomycetaceae</taxon>
        <taxon>Spizellomyces</taxon>
    </lineage>
</organism>
<evidence type="ECO:0000256" key="6">
    <source>
        <dbReference type="ARBA" id="ARBA00022989"/>
    </source>
</evidence>
<dbReference type="Pfam" id="PF13639">
    <property type="entry name" value="zf-RING_2"/>
    <property type="match status" value="1"/>
</dbReference>
<evidence type="ECO:0000256" key="7">
    <source>
        <dbReference type="ARBA" id="ARBA00023136"/>
    </source>
</evidence>
<keyword evidence="11" id="KW-0732">Signal</keyword>
<dbReference type="FunFam" id="3.30.40.10:FF:000388">
    <property type="entry name" value="Putative RING zinc finger domain superfamily protein"/>
    <property type="match status" value="1"/>
</dbReference>
<dbReference type="OrthoDB" id="8062037at2759"/>
<evidence type="ECO:0000256" key="5">
    <source>
        <dbReference type="ARBA" id="ARBA00022833"/>
    </source>
</evidence>
<dbReference type="EMBL" id="KQ257454">
    <property type="protein sequence ID" value="KND01499.1"/>
    <property type="molecule type" value="Genomic_DNA"/>
</dbReference>
<dbReference type="CDD" id="cd16454">
    <property type="entry name" value="RING-H2_PA-TM-RING"/>
    <property type="match status" value="1"/>
</dbReference>
<dbReference type="GO" id="GO:0016020">
    <property type="term" value="C:membrane"/>
    <property type="evidence" value="ECO:0007669"/>
    <property type="project" value="UniProtKB-SubCell"/>
</dbReference>
<evidence type="ECO:0000256" key="9">
    <source>
        <dbReference type="SAM" id="MobiDB-lite"/>
    </source>
</evidence>
<dbReference type="SUPFAM" id="SSF57850">
    <property type="entry name" value="RING/U-box"/>
    <property type="match status" value="1"/>
</dbReference>
<dbReference type="AlphaFoldDB" id="A0A0L0HKY4"/>
<feature type="chain" id="PRO_5005540117" description="RING-type domain-containing protein" evidence="11">
    <location>
        <begin position="21"/>
        <end position="546"/>
    </location>
</feature>
<dbReference type="SMART" id="SM00184">
    <property type="entry name" value="RING"/>
    <property type="match status" value="1"/>
</dbReference>
<dbReference type="PROSITE" id="PS50089">
    <property type="entry name" value="ZF_RING_2"/>
    <property type="match status" value="1"/>
</dbReference>
<sequence length="546" mass="59131">MIGTISAFLLIACLPSMAQTATPPYIHLSQVAPVPGGNIASFPVKGNMWRAPGTPLEGLLPNKDGLPGILQDFRDACNQTEVAATISKLKEISSDIIALVDNVPSGIPPCNASVKFANLGQDVKGVVLALGLATDRPTEPLSVANYPVYRIDAVTYSRIQDEVIKSTPPDQIVRAILFPADLTPNIWQFVLIVVVVLLGVSFVTSVIMHFWLFRRRRLAEGQLGAGGAADAPWEMRVHTLDMSVVQSFPTKVYDSTEAKLERESKRRGRKAPKVQIIETQNSDEDLAALPPPVDQPIKGMKVEGMPMDVPGGSMATLVGEDDNIPHLSRKSSTRSVRTTASVRTVEGGISADTCAICLDEYEDGVILRELPCKHLFHAECIDQWLTQQSSQCPMCKEDATPEHIRLEMEKRGIGIGFNLQDLEMGRLPTQERSVPETGSVPAQAAQEVDANRLVIPPWHNVRNVRVSGQQPLFIAPTLVDRLAQVSNSPTSPTTPSLPVVPTVLEENDGWGIVDGHESIDATGVSSPLDTISTARDEEPPKKPLGS</sequence>
<keyword evidence="7 10" id="KW-0472">Membrane</keyword>
<evidence type="ECO:0000256" key="10">
    <source>
        <dbReference type="SAM" id="Phobius"/>
    </source>
</evidence>
<feature type="region of interest" description="Disordered" evidence="9">
    <location>
        <begin position="515"/>
        <end position="546"/>
    </location>
</feature>
<protein>
    <recommendedName>
        <fullName evidence="12">RING-type domain-containing protein</fullName>
    </recommendedName>
</protein>
<feature type="compositionally biased region" description="Basic and acidic residues" evidence="9">
    <location>
        <begin position="534"/>
        <end position="546"/>
    </location>
</feature>
<dbReference type="VEuPathDB" id="FungiDB:SPPG_03299"/>
<dbReference type="InterPro" id="IPR001841">
    <property type="entry name" value="Znf_RING"/>
</dbReference>
<dbReference type="Proteomes" id="UP000053201">
    <property type="component" value="Unassembled WGS sequence"/>
</dbReference>
<keyword evidence="4 8" id="KW-0863">Zinc-finger</keyword>
<dbReference type="PANTHER" id="PTHR47168:SF1">
    <property type="entry name" value="OS02G0798600 PROTEIN"/>
    <property type="match status" value="1"/>
</dbReference>
<evidence type="ECO:0000313" key="14">
    <source>
        <dbReference type="Proteomes" id="UP000053201"/>
    </source>
</evidence>
<evidence type="ECO:0000313" key="13">
    <source>
        <dbReference type="EMBL" id="KND01499.1"/>
    </source>
</evidence>
<feature type="transmembrane region" description="Helical" evidence="10">
    <location>
        <begin position="186"/>
        <end position="213"/>
    </location>
</feature>
<feature type="domain" description="RING-type" evidence="12">
    <location>
        <begin position="354"/>
        <end position="396"/>
    </location>
</feature>
<dbReference type="RefSeq" id="XP_016609538.1">
    <property type="nucleotide sequence ID" value="XM_016751575.1"/>
</dbReference>
<evidence type="ECO:0000256" key="8">
    <source>
        <dbReference type="PROSITE-ProRule" id="PRU00175"/>
    </source>
</evidence>
<comment type="subcellular location">
    <subcellularLocation>
        <location evidence="1">Membrane</location>
        <topology evidence="1">Single-pass membrane protein</topology>
    </subcellularLocation>
</comment>
<dbReference type="Gene3D" id="3.30.40.10">
    <property type="entry name" value="Zinc/RING finger domain, C3HC4 (zinc finger)"/>
    <property type="match status" value="1"/>
</dbReference>
<proteinExistence type="predicted"/>
<dbReference type="OMA" id="THTHCRI"/>
<dbReference type="GeneID" id="27686829"/>
<evidence type="ECO:0000256" key="11">
    <source>
        <dbReference type="SAM" id="SignalP"/>
    </source>
</evidence>
<evidence type="ECO:0000256" key="4">
    <source>
        <dbReference type="ARBA" id="ARBA00022771"/>
    </source>
</evidence>
<keyword evidence="5" id="KW-0862">Zinc</keyword>
<keyword evidence="6 10" id="KW-1133">Transmembrane helix</keyword>
<evidence type="ECO:0000256" key="1">
    <source>
        <dbReference type="ARBA" id="ARBA00004167"/>
    </source>
</evidence>
<keyword evidence="3" id="KW-0479">Metal-binding</keyword>
<feature type="region of interest" description="Disordered" evidence="9">
    <location>
        <begin position="256"/>
        <end position="276"/>
    </location>
</feature>
<dbReference type="InterPro" id="IPR013083">
    <property type="entry name" value="Znf_RING/FYVE/PHD"/>
</dbReference>
<evidence type="ECO:0000259" key="12">
    <source>
        <dbReference type="PROSITE" id="PS50089"/>
    </source>
</evidence>
<dbReference type="InterPro" id="IPR051653">
    <property type="entry name" value="E3_ligase_sorting_rcpt"/>
</dbReference>
<gene>
    <name evidence="13" type="ORF">SPPG_03299</name>
</gene>